<evidence type="ECO:0000256" key="9">
    <source>
        <dbReference type="ARBA" id="ARBA00031529"/>
    </source>
</evidence>
<evidence type="ECO:0000256" key="3">
    <source>
        <dbReference type="ARBA" id="ARBA00012454"/>
    </source>
</evidence>
<proteinExistence type="inferred from homology"/>
<evidence type="ECO:0000256" key="1">
    <source>
        <dbReference type="ARBA" id="ARBA00005121"/>
    </source>
</evidence>
<dbReference type="STRING" id="1121316.SAMN02745207_01085"/>
<evidence type="ECO:0000256" key="5">
    <source>
        <dbReference type="ARBA" id="ARBA00022573"/>
    </source>
</evidence>
<evidence type="ECO:0000256" key="11">
    <source>
        <dbReference type="ARBA" id="ARBA00033354"/>
    </source>
</evidence>
<evidence type="ECO:0000256" key="4">
    <source>
        <dbReference type="ARBA" id="ARBA00020963"/>
    </source>
</evidence>
<dbReference type="GO" id="GO:0008817">
    <property type="term" value="F:corrinoid adenosyltransferase activity"/>
    <property type="evidence" value="ECO:0007669"/>
    <property type="project" value="UniProtKB-EC"/>
</dbReference>
<dbReference type="InterPro" id="IPR038084">
    <property type="entry name" value="PduO/GlcC-like_sf"/>
</dbReference>
<comment type="catalytic activity">
    <reaction evidence="12">
        <text>2 cob(II)yrinate a,c diamide + reduced [electron-transfer flavoprotein] + 2 ATP = 2 adenosylcob(III)yrinate a,c-diamide + 2 triphosphate + oxidized [electron-transfer flavoprotein] + 3 H(+)</text>
        <dbReference type="Rhea" id="RHEA:11528"/>
        <dbReference type="Rhea" id="RHEA-COMP:10685"/>
        <dbReference type="Rhea" id="RHEA-COMP:10686"/>
        <dbReference type="ChEBI" id="CHEBI:15378"/>
        <dbReference type="ChEBI" id="CHEBI:18036"/>
        <dbReference type="ChEBI" id="CHEBI:30616"/>
        <dbReference type="ChEBI" id="CHEBI:57692"/>
        <dbReference type="ChEBI" id="CHEBI:58307"/>
        <dbReference type="ChEBI" id="CHEBI:58503"/>
        <dbReference type="ChEBI" id="CHEBI:58537"/>
        <dbReference type="EC" id="2.5.1.17"/>
    </reaction>
</comment>
<dbReference type="NCBIfam" id="TIGR00636">
    <property type="entry name" value="PduO_Nterm"/>
    <property type="match status" value="1"/>
</dbReference>
<protein>
    <recommendedName>
        <fullName evidence="4">Corrinoid adenosyltransferase</fullName>
        <ecNumber evidence="3">2.5.1.17</ecNumber>
    </recommendedName>
    <alternativeName>
        <fullName evidence="9">Cob(II)alamin adenosyltransferase</fullName>
    </alternativeName>
    <alternativeName>
        <fullName evidence="11">Cob(II)yrinic acid a,c-diamide adenosyltransferase</fullName>
    </alternativeName>
    <alternativeName>
        <fullName evidence="10">Cobinamide/cobalamin adenosyltransferase</fullName>
    </alternativeName>
</protein>
<evidence type="ECO:0000256" key="7">
    <source>
        <dbReference type="ARBA" id="ARBA00022741"/>
    </source>
</evidence>
<dbReference type="Gene3D" id="1.20.1200.10">
    <property type="entry name" value="Cobalamin adenosyltransferase-like"/>
    <property type="match status" value="1"/>
</dbReference>
<dbReference type="RefSeq" id="WP_073337419.1">
    <property type="nucleotide sequence ID" value="NZ_FQXM01000005.1"/>
</dbReference>
<evidence type="ECO:0000256" key="10">
    <source>
        <dbReference type="ARBA" id="ARBA00033334"/>
    </source>
</evidence>
<evidence type="ECO:0000313" key="15">
    <source>
        <dbReference type="EMBL" id="SHH43047.1"/>
    </source>
</evidence>
<dbReference type="InterPro" id="IPR029499">
    <property type="entry name" value="PduO-typ"/>
</dbReference>
<name>A0A1M5SX08_9CLOT</name>
<dbReference type="Pfam" id="PF03928">
    <property type="entry name" value="HbpS-like"/>
    <property type="match status" value="1"/>
</dbReference>
<keyword evidence="7" id="KW-0547">Nucleotide-binding</keyword>
<comment type="catalytic activity">
    <reaction evidence="13">
        <text>2 cob(II)alamin + reduced [electron-transfer flavoprotein] + 2 ATP = 2 adenosylcob(III)alamin + 2 triphosphate + oxidized [electron-transfer flavoprotein] + 3 H(+)</text>
        <dbReference type="Rhea" id="RHEA:28671"/>
        <dbReference type="Rhea" id="RHEA-COMP:10685"/>
        <dbReference type="Rhea" id="RHEA-COMP:10686"/>
        <dbReference type="ChEBI" id="CHEBI:15378"/>
        <dbReference type="ChEBI" id="CHEBI:16304"/>
        <dbReference type="ChEBI" id="CHEBI:18036"/>
        <dbReference type="ChEBI" id="CHEBI:18408"/>
        <dbReference type="ChEBI" id="CHEBI:30616"/>
        <dbReference type="ChEBI" id="CHEBI:57692"/>
        <dbReference type="ChEBI" id="CHEBI:58307"/>
        <dbReference type="EC" id="2.5.1.17"/>
    </reaction>
</comment>
<evidence type="ECO:0000313" key="16">
    <source>
        <dbReference type="Proteomes" id="UP000184447"/>
    </source>
</evidence>
<accession>A0A1M5SX08</accession>
<dbReference type="Gene3D" id="3.30.450.150">
    <property type="entry name" value="Haem-degrading domain"/>
    <property type="match status" value="1"/>
</dbReference>
<sequence>MSVTTKTGDSGFTCLLNSEEVPKYDVRVETTGDMDELTSYLGLAKSQIDLYEIKNELEKIQQNMITLMAHISCGDENSYLIPEIELIRLEEIINNFESKYPKFKKFILPGSSKESATLDVARAVSRRIERHLLTLDRLYPVNLINRKYVNRLSDFLYVSARYLESLKKNTFGDDDSLYSDNTEKKELNLKVAKNILEITEQYANTINLKVVIAVANKWGHIIAVHFMDDALPGSFDIAVNKAFTSASLRMPTNELGDLATNGQPFYGINNTNNNRIVIFAGGYPLIYKGEVVGAIGVSGGSAAQDNEIAAYGASSIKEVL</sequence>
<keyword evidence="6 15" id="KW-0808">Transferase</keyword>
<dbReference type="InterPro" id="IPR005624">
    <property type="entry name" value="PduO/GlcC-like"/>
</dbReference>
<keyword evidence="16" id="KW-1185">Reference proteome</keyword>
<evidence type="ECO:0000256" key="2">
    <source>
        <dbReference type="ARBA" id="ARBA00007487"/>
    </source>
</evidence>
<evidence type="ECO:0000256" key="6">
    <source>
        <dbReference type="ARBA" id="ARBA00022679"/>
    </source>
</evidence>
<dbReference type="EMBL" id="FQXM01000005">
    <property type="protein sequence ID" value="SHH43047.1"/>
    <property type="molecule type" value="Genomic_DNA"/>
</dbReference>
<dbReference type="OrthoDB" id="9778896at2"/>
<feature type="domain" description="Cobalamin adenosyltransferase-like" evidence="14">
    <location>
        <begin position="4"/>
        <end position="163"/>
    </location>
</feature>
<reference evidence="15 16" key="1">
    <citation type="submission" date="2016-11" db="EMBL/GenBank/DDBJ databases">
        <authorList>
            <person name="Jaros S."/>
            <person name="Januszkiewicz K."/>
            <person name="Wedrychowicz H."/>
        </authorList>
    </citation>
    <scope>NUCLEOTIDE SEQUENCE [LARGE SCALE GENOMIC DNA]</scope>
    <source>
        <strain evidence="15 16">DSM 8605</strain>
    </source>
</reference>
<dbReference type="SUPFAM" id="SSF143744">
    <property type="entry name" value="GlcG-like"/>
    <property type="match status" value="1"/>
</dbReference>
<dbReference type="PANTHER" id="PTHR12213">
    <property type="entry name" value="CORRINOID ADENOSYLTRANSFERASE"/>
    <property type="match status" value="1"/>
</dbReference>
<dbReference type="InterPro" id="IPR016030">
    <property type="entry name" value="CblAdoTrfase-like"/>
</dbReference>
<keyword evidence="8" id="KW-0067">ATP-binding</keyword>
<dbReference type="PANTHER" id="PTHR12213:SF0">
    <property type="entry name" value="CORRINOID ADENOSYLTRANSFERASE MMAB"/>
    <property type="match status" value="1"/>
</dbReference>
<evidence type="ECO:0000259" key="14">
    <source>
        <dbReference type="Pfam" id="PF01923"/>
    </source>
</evidence>
<dbReference type="GO" id="GO:0009236">
    <property type="term" value="P:cobalamin biosynthetic process"/>
    <property type="evidence" value="ECO:0007669"/>
    <property type="project" value="UniProtKB-KW"/>
</dbReference>
<dbReference type="Proteomes" id="UP000184447">
    <property type="component" value="Unassembled WGS sequence"/>
</dbReference>
<comment type="similarity">
    <text evidence="2">Belongs to the Cob(I)alamin adenosyltransferase family.</text>
</comment>
<dbReference type="InterPro" id="IPR036451">
    <property type="entry name" value="CblAdoTrfase-like_sf"/>
</dbReference>
<evidence type="ECO:0000256" key="12">
    <source>
        <dbReference type="ARBA" id="ARBA00048555"/>
    </source>
</evidence>
<dbReference type="AlphaFoldDB" id="A0A1M5SX08"/>
<dbReference type="Pfam" id="PF01923">
    <property type="entry name" value="Cob_adeno_trans"/>
    <property type="match status" value="1"/>
</dbReference>
<dbReference type="GO" id="GO:0005524">
    <property type="term" value="F:ATP binding"/>
    <property type="evidence" value="ECO:0007669"/>
    <property type="project" value="UniProtKB-KW"/>
</dbReference>
<keyword evidence="5" id="KW-0169">Cobalamin biosynthesis</keyword>
<dbReference type="SUPFAM" id="SSF89028">
    <property type="entry name" value="Cobalamin adenosyltransferase-like"/>
    <property type="match status" value="1"/>
</dbReference>
<dbReference type="EC" id="2.5.1.17" evidence="3"/>
<evidence type="ECO:0000256" key="8">
    <source>
        <dbReference type="ARBA" id="ARBA00022840"/>
    </source>
</evidence>
<gene>
    <name evidence="15" type="ORF">SAMN02745207_01085</name>
</gene>
<evidence type="ECO:0000256" key="13">
    <source>
        <dbReference type="ARBA" id="ARBA00048692"/>
    </source>
</evidence>
<organism evidence="15 16">
    <name type="scientific">Clostridium grantii DSM 8605</name>
    <dbReference type="NCBI Taxonomy" id="1121316"/>
    <lineage>
        <taxon>Bacteria</taxon>
        <taxon>Bacillati</taxon>
        <taxon>Bacillota</taxon>
        <taxon>Clostridia</taxon>
        <taxon>Eubacteriales</taxon>
        <taxon>Clostridiaceae</taxon>
        <taxon>Clostridium</taxon>
    </lineage>
</organism>
<comment type="pathway">
    <text evidence="1">Cofactor biosynthesis; adenosylcobalamin biosynthesis; adenosylcobalamin from cob(II)yrinate a,c-diamide: step 2/7.</text>
</comment>